<proteinExistence type="predicted"/>
<reference evidence="1" key="1">
    <citation type="submission" date="2025-08" db="UniProtKB">
        <authorList>
            <consortium name="RefSeq"/>
        </authorList>
    </citation>
    <scope>IDENTIFICATION</scope>
</reference>
<dbReference type="KEGG" id="nta:107781671"/>
<gene>
    <name evidence="1" type="primary">LOC107781671</name>
</gene>
<name>A0A1S3Z001_TOBAC</name>
<dbReference type="STRING" id="4097.A0A1S3Z001"/>
<sequence length="169" mass="20242">MGSCKFKYPKMFVDQTSKGNDSYPIYKRRNTREVVKNNYVNIEIDEVNEYRSDRWVSPPEAIWRLFRFPISEMSPNVYRLQLHLDGQQLVSFKKNMNVNTIVNNTMIKKTMLTEFFYMNKADKNATKLNLLYIEFPEYFVWSSSNKFWTLRQRCCVVGRFVTCHLIEGE</sequence>
<dbReference type="OrthoDB" id="1930928at2759"/>
<dbReference type="AlphaFoldDB" id="A0A1S3Z001"/>
<evidence type="ECO:0000313" key="1">
    <source>
        <dbReference type="RefSeq" id="XP_016457896.1"/>
    </source>
</evidence>
<dbReference type="OMA" id="YKGHERA"/>
<dbReference type="RefSeq" id="XP_016457896.1">
    <property type="nucleotide sequence ID" value="XM_016602410.1"/>
</dbReference>
<organism evidence="1">
    <name type="scientific">Nicotiana tabacum</name>
    <name type="common">Common tobacco</name>
    <dbReference type="NCBI Taxonomy" id="4097"/>
    <lineage>
        <taxon>Eukaryota</taxon>
        <taxon>Viridiplantae</taxon>
        <taxon>Streptophyta</taxon>
        <taxon>Embryophyta</taxon>
        <taxon>Tracheophyta</taxon>
        <taxon>Spermatophyta</taxon>
        <taxon>Magnoliopsida</taxon>
        <taxon>eudicotyledons</taxon>
        <taxon>Gunneridae</taxon>
        <taxon>Pentapetalae</taxon>
        <taxon>asterids</taxon>
        <taxon>lamiids</taxon>
        <taxon>Solanales</taxon>
        <taxon>Solanaceae</taxon>
        <taxon>Nicotianoideae</taxon>
        <taxon>Nicotianeae</taxon>
        <taxon>Nicotiana</taxon>
    </lineage>
</organism>
<protein>
    <submittedName>
        <fullName evidence="1">Uncharacterized protein</fullName>
    </submittedName>
</protein>
<dbReference type="PaxDb" id="4097-A0A1S3Z001"/>
<accession>A0A1S3Z001</accession>